<dbReference type="EMBL" id="CP099423">
    <property type="protein sequence ID" value="USW54013.1"/>
    <property type="molecule type" value="Genomic_DNA"/>
</dbReference>
<evidence type="ECO:0000256" key="1">
    <source>
        <dbReference type="SAM" id="Coils"/>
    </source>
</evidence>
<evidence type="ECO:0000313" key="3">
    <source>
        <dbReference type="Proteomes" id="UP001056384"/>
    </source>
</evidence>
<dbReference type="Proteomes" id="UP001056384">
    <property type="component" value="Chromosome 6"/>
</dbReference>
<keyword evidence="1" id="KW-0175">Coiled coil</keyword>
<evidence type="ECO:0000313" key="2">
    <source>
        <dbReference type="EMBL" id="USW54013.1"/>
    </source>
</evidence>
<accession>A0A9Q9AXR3</accession>
<name>A0A9Q9AXR3_9PEZI</name>
<sequence length="990" mass="109376">MAWKDKLRLAQQEVAVARAEAKQFRRHQDDINGLVATVVATNSSHAHSVVDRQKVLLVGETTTIPLLEEILSSFESLKDDAHTTASKVQTANLAGRITGLCAKVITSLQTLTSTATLPAPFDGFATWEQKYMTLTAKHNVVQAELEKTRFLYEASEAKIGELGRRMRSACLDNDADDRLDAGLRDRETASDELETIFAEWSTKQMELRVVRSDVERLHTMASKRQDLVDETQQKLIGLIEERDSLQKSQGSLAREEGQVIERCATQRAANAELRSSVKEMKRSLEILQSKQVVDHSVWTSFVAEVNSMPTPSIAPPQEDIASLSGQISAMLKSAVRDNIDREIRDEQAAVLRSRISALTLQSDSTVQHTSASRGIIDQLSKTHIAEFQKTYNTKLDIIESNEETTALTARIAELSKVVTPTGNVNKHALIAYHLESSTKFFLAKLDTTEANEYNRVLINRISHLRTQAVSTAIIDGALAASHLAECARLSRVKLDAVRDMQHNQAIVHRIQELQVETASCQSDHTTSDDSVLHQACIAMAEAKLNSIQRTTHAAEVDTKIKEMQKAKIEYEKLSIRDHTQLDTACYDVAVAEVDSIFRTKHAEVVAAKAIELNGDATAFEKLAVRDHLSFETACEKSATAELDSIRREKHAEIVAAKVVELNNDAATFDMTHHIDETQLHEACKKVAEAGVGKVRREIHAGVVGQKIASIQHELSMPDITFDQTMVLRQTSEKAANAAAGRMVREKEVKVFARKIQDLEARMLNDSNVAANNATLSGELSRKAQANAREEAGQLVESEKNAALEAKLAELRSLPPVISVDVDVVRQQLTAAQRELCETVMIAKEVEILQTAKEDLEQKTIASSAPQSSAQARAALDTSLEMRQMIESTTAELNTEKRGHAECSARLANASSQLREVRLQMDKEAPIRELLRHVRSSMHELNTIEDHDKLLEQASASKARAEQLVARGSTAPNDIELLGAISDIDESLKSF</sequence>
<dbReference type="AlphaFoldDB" id="A0A9Q9AXR3"/>
<organism evidence="2 3">
    <name type="scientific">Septoria linicola</name>
    <dbReference type="NCBI Taxonomy" id="215465"/>
    <lineage>
        <taxon>Eukaryota</taxon>
        <taxon>Fungi</taxon>
        <taxon>Dikarya</taxon>
        <taxon>Ascomycota</taxon>
        <taxon>Pezizomycotina</taxon>
        <taxon>Dothideomycetes</taxon>
        <taxon>Dothideomycetidae</taxon>
        <taxon>Mycosphaerellales</taxon>
        <taxon>Mycosphaerellaceae</taxon>
        <taxon>Septoria</taxon>
    </lineage>
</organism>
<keyword evidence="3" id="KW-1185">Reference proteome</keyword>
<reference evidence="2" key="1">
    <citation type="submission" date="2022-06" db="EMBL/GenBank/DDBJ databases">
        <title>Complete genome sequences of two strains of the flax pathogen Septoria linicola.</title>
        <authorList>
            <person name="Lapalu N."/>
            <person name="Simon A."/>
            <person name="Demenou B."/>
            <person name="Paumier D."/>
            <person name="Guillot M.-P."/>
            <person name="Gout L."/>
            <person name="Valade R."/>
        </authorList>
    </citation>
    <scope>NUCLEOTIDE SEQUENCE</scope>
    <source>
        <strain evidence="2">SE15195</strain>
    </source>
</reference>
<feature type="coiled-coil region" evidence="1">
    <location>
        <begin position="228"/>
        <end position="290"/>
    </location>
</feature>
<protein>
    <submittedName>
        <fullName evidence="2">Uncharacterized protein</fullName>
    </submittedName>
</protein>
<gene>
    <name evidence="2" type="ORF">Slin15195_G073320</name>
</gene>
<proteinExistence type="predicted"/>